<evidence type="ECO:0000256" key="1">
    <source>
        <dbReference type="RuleBase" id="RU000363"/>
    </source>
</evidence>
<evidence type="ECO:0000313" key="2">
    <source>
        <dbReference type="EMBL" id="KDO27063.1"/>
    </source>
</evidence>
<sequence length="230" mass="24175">MAKRVLITGANRGIGLELAKHYKALGWNVVAGVRNPSSATELRSLGPEGIVALDVTDEASVAAAATAIGADAPIDMLINNAGIIVKSSLTKTTKADFLRQLEVNTVGPFLVTKAFMPNLKLAAKQNDFAVAAFLSAKIASIQLNTQGGYHAYRASKTALNGIAKTLAVDMEPRGISTVLLHPGYVKTDFTGHKGDLSAEESARALAAILGKVRKGDKASFYDIDGSNLPW</sequence>
<dbReference type="Proteomes" id="UP000030745">
    <property type="component" value="Unassembled WGS sequence"/>
</dbReference>
<dbReference type="Pfam" id="PF00106">
    <property type="entry name" value="adh_short"/>
    <property type="match status" value="1"/>
</dbReference>
<dbReference type="GeneID" id="24130026"/>
<dbReference type="KEGG" id="spar:SPRG_07774"/>
<dbReference type="InterPro" id="IPR036291">
    <property type="entry name" value="NAD(P)-bd_dom_sf"/>
</dbReference>
<reference evidence="2 3" key="1">
    <citation type="journal article" date="2013" name="PLoS Genet.">
        <title>Distinctive expansion of potential virulence genes in the genome of the oomycete fish pathogen Saprolegnia parasitica.</title>
        <authorList>
            <person name="Jiang R.H."/>
            <person name="de Bruijn I."/>
            <person name="Haas B.J."/>
            <person name="Belmonte R."/>
            <person name="Lobach L."/>
            <person name="Christie J."/>
            <person name="van den Ackerveken G."/>
            <person name="Bottin A."/>
            <person name="Bulone V."/>
            <person name="Diaz-Moreno S.M."/>
            <person name="Dumas B."/>
            <person name="Fan L."/>
            <person name="Gaulin E."/>
            <person name="Govers F."/>
            <person name="Grenville-Briggs L.J."/>
            <person name="Horner N.R."/>
            <person name="Levin J.Z."/>
            <person name="Mammella M."/>
            <person name="Meijer H.J."/>
            <person name="Morris P."/>
            <person name="Nusbaum C."/>
            <person name="Oome S."/>
            <person name="Phillips A.J."/>
            <person name="van Rooyen D."/>
            <person name="Rzeszutek E."/>
            <person name="Saraiva M."/>
            <person name="Secombes C.J."/>
            <person name="Seidl M.F."/>
            <person name="Snel B."/>
            <person name="Stassen J.H."/>
            <person name="Sykes S."/>
            <person name="Tripathy S."/>
            <person name="van den Berg H."/>
            <person name="Vega-Arreguin J.C."/>
            <person name="Wawra S."/>
            <person name="Young S.K."/>
            <person name="Zeng Q."/>
            <person name="Dieguez-Uribeondo J."/>
            <person name="Russ C."/>
            <person name="Tyler B.M."/>
            <person name="van West P."/>
        </authorList>
    </citation>
    <scope>NUCLEOTIDE SEQUENCE [LARGE SCALE GENOMIC DNA]</scope>
    <source>
        <strain evidence="2 3">CBS 223.65</strain>
    </source>
</reference>
<protein>
    <recommendedName>
        <fullName evidence="4">Short chain dehydrogenase</fullName>
    </recommendedName>
</protein>
<dbReference type="CDD" id="cd05325">
    <property type="entry name" value="carb_red_sniffer_like_SDR_c"/>
    <property type="match status" value="1"/>
</dbReference>
<accession>A0A067C973</accession>
<gene>
    <name evidence="2" type="ORF">SPRG_07774</name>
</gene>
<dbReference type="VEuPathDB" id="FungiDB:SPRG_07774"/>
<dbReference type="PRINTS" id="PR00081">
    <property type="entry name" value="GDHRDH"/>
</dbReference>
<dbReference type="OrthoDB" id="9876299at2759"/>
<proteinExistence type="inferred from homology"/>
<dbReference type="GO" id="GO:0016616">
    <property type="term" value="F:oxidoreductase activity, acting on the CH-OH group of donors, NAD or NADP as acceptor"/>
    <property type="evidence" value="ECO:0007669"/>
    <property type="project" value="TreeGrafter"/>
</dbReference>
<organism evidence="2 3">
    <name type="scientific">Saprolegnia parasitica (strain CBS 223.65)</name>
    <dbReference type="NCBI Taxonomy" id="695850"/>
    <lineage>
        <taxon>Eukaryota</taxon>
        <taxon>Sar</taxon>
        <taxon>Stramenopiles</taxon>
        <taxon>Oomycota</taxon>
        <taxon>Saprolegniomycetes</taxon>
        <taxon>Saprolegniales</taxon>
        <taxon>Saprolegniaceae</taxon>
        <taxon>Saprolegnia</taxon>
    </lineage>
</organism>
<dbReference type="RefSeq" id="XP_012202158.1">
    <property type="nucleotide sequence ID" value="XM_012346768.1"/>
</dbReference>
<dbReference type="PANTHER" id="PTHR45458:SF1">
    <property type="entry name" value="SHORT CHAIN DEHYDROGENASE"/>
    <property type="match status" value="1"/>
</dbReference>
<dbReference type="EMBL" id="KK583219">
    <property type="protein sequence ID" value="KDO27063.1"/>
    <property type="molecule type" value="Genomic_DNA"/>
</dbReference>
<comment type="similarity">
    <text evidence="1">Belongs to the short-chain dehydrogenases/reductases (SDR) family.</text>
</comment>
<keyword evidence="3" id="KW-1185">Reference proteome</keyword>
<dbReference type="AlphaFoldDB" id="A0A067C973"/>
<dbReference type="InterPro" id="IPR002347">
    <property type="entry name" value="SDR_fam"/>
</dbReference>
<evidence type="ECO:0008006" key="4">
    <source>
        <dbReference type="Google" id="ProtNLM"/>
    </source>
</evidence>
<dbReference type="SUPFAM" id="SSF51735">
    <property type="entry name" value="NAD(P)-binding Rossmann-fold domains"/>
    <property type="match status" value="1"/>
</dbReference>
<dbReference type="Gene3D" id="3.40.50.720">
    <property type="entry name" value="NAD(P)-binding Rossmann-like Domain"/>
    <property type="match status" value="1"/>
</dbReference>
<dbReference type="PRINTS" id="PR00080">
    <property type="entry name" value="SDRFAMILY"/>
</dbReference>
<dbReference type="InterPro" id="IPR052184">
    <property type="entry name" value="SDR_enzymes"/>
</dbReference>
<name>A0A067C973_SAPPC</name>
<dbReference type="OMA" id="GIGLEYC"/>
<dbReference type="PANTHER" id="PTHR45458">
    <property type="entry name" value="SHORT-CHAIN DEHYDROGENASE/REDUCTASE SDR"/>
    <property type="match status" value="1"/>
</dbReference>
<evidence type="ECO:0000313" key="3">
    <source>
        <dbReference type="Proteomes" id="UP000030745"/>
    </source>
</evidence>